<comment type="cofactor">
    <cofactor evidence="2 12">
        <name>FAD</name>
        <dbReference type="ChEBI" id="CHEBI:57692"/>
    </cofactor>
</comment>
<keyword evidence="15" id="KW-1185">Reference proteome</keyword>
<comment type="subcellular location">
    <subcellularLocation>
        <location evidence="12">Cytoplasm</location>
    </subcellularLocation>
</comment>
<evidence type="ECO:0000256" key="5">
    <source>
        <dbReference type="ARBA" id="ARBA00008310"/>
    </source>
</evidence>
<keyword evidence="10 12" id="KW-0560">Oxidoreductase</keyword>
<dbReference type="Pfam" id="PF01593">
    <property type="entry name" value="Amino_oxidase"/>
    <property type="match status" value="1"/>
</dbReference>
<dbReference type="SUPFAM" id="SSF51905">
    <property type="entry name" value="FAD/NAD(P)-binding domain"/>
    <property type="match status" value="1"/>
</dbReference>
<feature type="domain" description="Amine oxidase" evidence="13">
    <location>
        <begin position="12"/>
        <end position="470"/>
    </location>
</feature>
<dbReference type="PANTHER" id="PTHR42923:SF3">
    <property type="entry name" value="PROTOPORPHYRINOGEN OXIDASE"/>
    <property type="match status" value="1"/>
</dbReference>
<proteinExistence type="inferred from homology"/>
<dbReference type="GO" id="GO:0005737">
    <property type="term" value="C:cytoplasm"/>
    <property type="evidence" value="ECO:0007669"/>
    <property type="project" value="UniProtKB-SubCell"/>
</dbReference>
<dbReference type="SUPFAM" id="SSF54373">
    <property type="entry name" value="FAD-linked reductases, C-terminal domain"/>
    <property type="match status" value="1"/>
</dbReference>
<comment type="catalytic activity">
    <reaction evidence="1">
        <text>coproporphyrinogen III + 3 O2 = coproporphyrin III + 3 H2O2</text>
        <dbReference type="Rhea" id="RHEA:43436"/>
        <dbReference type="ChEBI" id="CHEBI:15379"/>
        <dbReference type="ChEBI" id="CHEBI:16240"/>
        <dbReference type="ChEBI" id="CHEBI:57309"/>
        <dbReference type="ChEBI" id="CHEBI:131725"/>
        <dbReference type="EC" id="1.3.3.15"/>
    </reaction>
    <physiologicalReaction direction="left-to-right" evidence="1">
        <dbReference type="Rhea" id="RHEA:43437"/>
    </physiologicalReaction>
</comment>
<evidence type="ECO:0000256" key="11">
    <source>
        <dbReference type="ARBA" id="ARBA00023133"/>
    </source>
</evidence>
<dbReference type="EC" id="1.3.3.15" evidence="6 12"/>
<dbReference type="NCBIfam" id="TIGR00562">
    <property type="entry name" value="proto_IX_ox"/>
    <property type="match status" value="1"/>
</dbReference>
<sequence length="474" mass="49830">MSTSYAIIGAGLAGLTAAREIHTLDPDAHIDVFEATDRIGGKLHTVAFDAGPTDMGAEAYLAFRADATEFFTELGLADRIVHPGPHTSMIYSGGRLHPLPHDTVMGIPSASASLGDLVGQDTRARIDAEGDAPGIDWTVGADTSVGSLVRARFGDDVVDHVVSALLGGVYSCPADELGLRATVPQLAAELDDLAEAGERVTLSRALKSLDEKKRSRKTLTPKEKLTPEKTPVFGAFRGGYAELYEELAEQSGADIHLDTFVSGIVPGDGRYRITGAGDTAYDRVLITVPAPTAAVLLRDVAPDAATAARAVKLSSSVVVGMRFDSGDSLPDHSGILIAADEPDMHAKAFTFSSKKWPHIGERGGAFVRASFGTFGDDSMLKIGEDELVDHALDDLQKITGFDGRAAGLSEIYTQYWWGGLPRFSDTHLDTVATVRTAVDAVPTVDVAGAWVDGVGVPAVIAGARAAARRLAGVN</sequence>
<evidence type="ECO:0000256" key="6">
    <source>
        <dbReference type="ARBA" id="ARBA00012402"/>
    </source>
</evidence>
<dbReference type="Gene3D" id="3.90.660.20">
    <property type="entry name" value="Protoporphyrinogen oxidase, mitochondrial, domain 2"/>
    <property type="match status" value="1"/>
</dbReference>
<evidence type="ECO:0000256" key="4">
    <source>
        <dbReference type="ARBA" id="ARBA00004744"/>
    </source>
</evidence>
<keyword evidence="11 12" id="KW-0350">Heme biosynthesis</keyword>
<keyword evidence="12" id="KW-0963">Cytoplasm</keyword>
<dbReference type="Gene3D" id="1.10.3110.10">
    <property type="entry name" value="protoporphyrinogen ix oxidase, domain 3"/>
    <property type="match status" value="1"/>
</dbReference>
<dbReference type="Proteomes" id="UP000645966">
    <property type="component" value="Unassembled WGS sequence"/>
</dbReference>
<comment type="similarity">
    <text evidence="5 12">Belongs to the protoporphyrinogen/coproporphyrinogen oxidase family. Coproporphyrinogen III oxidase subfamily.</text>
</comment>
<dbReference type="AlphaFoldDB" id="A0A934M7W3"/>
<dbReference type="InterPro" id="IPR002937">
    <property type="entry name" value="Amino_oxidase"/>
</dbReference>
<dbReference type="NCBIfam" id="NF008841">
    <property type="entry name" value="PRK11883.1-1"/>
    <property type="match status" value="1"/>
</dbReference>
<keyword evidence="8 12" id="KW-0285">Flavoprotein</keyword>
<accession>A0A934M7W3</accession>
<dbReference type="InterPro" id="IPR004572">
    <property type="entry name" value="Protoporphyrinogen_oxidase"/>
</dbReference>
<name>A0A934M7W3_9CORY</name>
<dbReference type="PANTHER" id="PTHR42923">
    <property type="entry name" value="PROTOPORPHYRINOGEN OXIDASE"/>
    <property type="match status" value="1"/>
</dbReference>
<evidence type="ECO:0000256" key="9">
    <source>
        <dbReference type="ARBA" id="ARBA00022827"/>
    </source>
</evidence>
<keyword evidence="9 12" id="KW-0274">FAD</keyword>
<evidence type="ECO:0000256" key="10">
    <source>
        <dbReference type="ARBA" id="ARBA00023002"/>
    </source>
</evidence>
<dbReference type="Gene3D" id="3.50.50.60">
    <property type="entry name" value="FAD/NAD(P)-binding domain"/>
    <property type="match status" value="1"/>
</dbReference>
<organism evidence="14 15">
    <name type="scientific">Corynebacterium meridianum</name>
    <dbReference type="NCBI Taxonomy" id="2765363"/>
    <lineage>
        <taxon>Bacteria</taxon>
        <taxon>Bacillati</taxon>
        <taxon>Actinomycetota</taxon>
        <taxon>Actinomycetes</taxon>
        <taxon>Mycobacteriales</taxon>
        <taxon>Corynebacteriaceae</taxon>
        <taxon>Corynebacterium</taxon>
    </lineage>
</organism>
<dbReference type="EMBL" id="JAEIOS010000013">
    <property type="protein sequence ID" value="MBI8989977.1"/>
    <property type="molecule type" value="Genomic_DNA"/>
</dbReference>
<comment type="caution">
    <text evidence="14">The sequence shown here is derived from an EMBL/GenBank/DDBJ whole genome shotgun (WGS) entry which is preliminary data.</text>
</comment>
<gene>
    <name evidence="14" type="ORF">JDV75_09445</name>
</gene>
<dbReference type="GO" id="GO:0006783">
    <property type="term" value="P:heme biosynthetic process"/>
    <property type="evidence" value="ECO:0007669"/>
    <property type="project" value="UniProtKB-UniRule"/>
</dbReference>
<dbReference type="RefSeq" id="WP_198738979.1">
    <property type="nucleotide sequence ID" value="NZ_JAEIOS010000013.1"/>
</dbReference>
<comment type="pathway">
    <text evidence="4 12">Porphyrin-containing compound metabolism; protoheme biosynthesis.</text>
</comment>
<evidence type="ECO:0000256" key="7">
    <source>
        <dbReference type="ARBA" id="ARBA00019046"/>
    </source>
</evidence>
<evidence type="ECO:0000313" key="14">
    <source>
        <dbReference type="EMBL" id="MBI8989977.1"/>
    </source>
</evidence>
<dbReference type="InterPro" id="IPR050464">
    <property type="entry name" value="Zeta_carotene_desat/Oxidored"/>
</dbReference>
<evidence type="ECO:0000256" key="2">
    <source>
        <dbReference type="ARBA" id="ARBA00001974"/>
    </source>
</evidence>
<dbReference type="InterPro" id="IPR036188">
    <property type="entry name" value="FAD/NAD-bd_sf"/>
</dbReference>
<protein>
    <recommendedName>
        <fullName evidence="7 12">Coproporphyrinogen III oxidase</fullName>
        <ecNumber evidence="6 12">1.3.3.15</ecNumber>
    </recommendedName>
</protein>
<evidence type="ECO:0000256" key="1">
    <source>
        <dbReference type="ARBA" id="ARBA00001755"/>
    </source>
</evidence>
<dbReference type="GO" id="GO:0004729">
    <property type="term" value="F:oxygen-dependent protoporphyrinogen oxidase activity"/>
    <property type="evidence" value="ECO:0007669"/>
    <property type="project" value="UniProtKB-UniRule"/>
</dbReference>
<evidence type="ECO:0000313" key="15">
    <source>
        <dbReference type="Proteomes" id="UP000645966"/>
    </source>
</evidence>
<evidence type="ECO:0000256" key="8">
    <source>
        <dbReference type="ARBA" id="ARBA00022630"/>
    </source>
</evidence>
<evidence type="ECO:0000256" key="12">
    <source>
        <dbReference type="RuleBase" id="RU364052"/>
    </source>
</evidence>
<evidence type="ECO:0000256" key="3">
    <source>
        <dbReference type="ARBA" id="ARBA00002185"/>
    </source>
</evidence>
<evidence type="ECO:0000259" key="13">
    <source>
        <dbReference type="Pfam" id="PF01593"/>
    </source>
</evidence>
<comment type="function">
    <text evidence="3 12">Involved in coproporphyrin-dependent heme b biosynthesis. Catalyzes the oxidation of coproporphyrinogen III to coproporphyrin III.</text>
</comment>
<reference evidence="14" key="1">
    <citation type="submission" date="2020-12" db="EMBL/GenBank/DDBJ databases">
        <title>Genome public.</title>
        <authorList>
            <person name="Sun Q."/>
        </authorList>
    </citation>
    <scope>NUCLEOTIDE SEQUENCE</scope>
    <source>
        <strain evidence="14">CCM 8863</strain>
    </source>
</reference>